<keyword evidence="3" id="KW-1185">Reference proteome</keyword>
<keyword evidence="1" id="KW-1133">Transmembrane helix</keyword>
<keyword evidence="1" id="KW-0812">Transmembrane</keyword>
<sequence>MSSLFGINFYYQAILLLVVLVIVILLTIRQANELRKIAETQKRPKFITLEDCNGMITTRDFRQGDFVGLMEGPCDNNGNIRKIVGIYAIKEEKTKNKKF</sequence>
<gene>
    <name evidence="2" type="ordered locus">Calag_1365</name>
</gene>
<protein>
    <submittedName>
        <fullName evidence="2">Uncharacterized protein</fullName>
    </submittedName>
</protein>
<evidence type="ECO:0000313" key="3">
    <source>
        <dbReference type="Proteomes" id="UP000010469"/>
    </source>
</evidence>
<feature type="transmembrane region" description="Helical" evidence="1">
    <location>
        <begin position="6"/>
        <end position="28"/>
    </location>
</feature>
<dbReference type="AlphaFoldDB" id="L0ACC2"/>
<accession>L0ACC2</accession>
<dbReference type="EMBL" id="CP003378">
    <property type="protein sequence ID" value="AFZ71074.1"/>
    <property type="molecule type" value="Genomic_DNA"/>
</dbReference>
<name>L0ACC2_CALLD</name>
<dbReference type="Proteomes" id="UP000010469">
    <property type="component" value="Chromosome"/>
</dbReference>
<keyword evidence="1" id="KW-0472">Membrane</keyword>
<reference evidence="3" key="1">
    <citation type="submission" date="2012-03" db="EMBL/GenBank/DDBJ databases">
        <title>Complete genome of Caldisphaera lagunensis DSM 15908.</title>
        <authorList>
            <person name="Lucas S."/>
            <person name="Copeland A."/>
            <person name="Lapidus A."/>
            <person name="Glavina del Rio T."/>
            <person name="Dalin E."/>
            <person name="Tice H."/>
            <person name="Bruce D."/>
            <person name="Goodwin L."/>
            <person name="Pitluck S."/>
            <person name="Peters L."/>
            <person name="Mikhailova N."/>
            <person name="Teshima H."/>
            <person name="Kyrpides N."/>
            <person name="Mavromatis K."/>
            <person name="Ivanova N."/>
            <person name="Brettin T."/>
            <person name="Detter J.C."/>
            <person name="Han C."/>
            <person name="Larimer F."/>
            <person name="Land M."/>
            <person name="Hauser L."/>
            <person name="Markowitz V."/>
            <person name="Cheng J.-F."/>
            <person name="Hugenholtz P."/>
            <person name="Woyke T."/>
            <person name="Wu D."/>
            <person name="Spring S."/>
            <person name="Schroeder M."/>
            <person name="Brambilla E."/>
            <person name="Klenk H.-P."/>
            <person name="Eisen J.A."/>
        </authorList>
    </citation>
    <scope>NUCLEOTIDE SEQUENCE [LARGE SCALE GENOMIC DNA]</scope>
    <source>
        <strain evidence="3">DSM 15908 / JCM 11604 / IC-154</strain>
    </source>
</reference>
<dbReference type="RefSeq" id="WP_015232971.1">
    <property type="nucleotide sequence ID" value="NC_019791.1"/>
</dbReference>
<dbReference type="KEGG" id="clg:Calag_1365"/>
<evidence type="ECO:0000313" key="2">
    <source>
        <dbReference type="EMBL" id="AFZ71074.1"/>
    </source>
</evidence>
<dbReference type="STRING" id="1056495.Calag_1365"/>
<dbReference type="GeneID" id="14212625"/>
<dbReference type="eggNOG" id="arCOG03770">
    <property type="taxonomic scope" value="Archaea"/>
</dbReference>
<dbReference type="HOGENOM" id="CLU_2379218_0_0_2"/>
<dbReference type="InParanoid" id="L0ACC2"/>
<proteinExistence type="predicted"/>
<dbReference type="OrthoDB" id="1011at2157"/>
<organism evidence="2 3">
    <name type="scientific">Caldisphaera lagunensis (strain DSM 15908 / JCM 11604 / ANMR 0165 / IC-154)</name>
    <dbReference type="NCBI Taxonomy" id="1056495"/>
    <lineage>
        <taxon>Archaea</taxon>
        <taxon>Thermoproteota</taxon>
        <taxon>Thermoprotei</taxon>
        <taxon>Acidilobales</taxon>
        <taxon>Caldisphaeraceae</taxon>
        <taxon>Caldisphaera</taxon>
    </lineage>
</organism>
<evidence type="ECO:0000256" key="1">
    <source>
        <dbReference type="SAM" id="Phobius"/>
    </source>
</evidence>